<dbReference type="Gene3D" id="1.10.357.10">
    <property type="entry name" value="Tetracycline Repressor, domain 2"/>
    <property type="match status" value="1"/>
</dbReference>
<evidence type="ECO:0000259" key="3">
    <source>
        <dbReference type="PROSITE" id="PS50977"/>
    </source>
</evidence>
<proteinExistence type="predicted"/>
<dbReference type="InterPro" id="IPR023772">
    <property type="entry name" value="DNA-bd_HTH_TetR-type_CS"/>
</dbReference>
<dbReference type="Pfam" id="PF00440">
    <property type="entry name" value="TetR_N"/>
    <property type="match status" value="1"/>
</dbReference>
<evidence type="ECO:0000313" key="5">
    <source>
        <dbReference type="Proteomes" id="UP000321901"/>
    </source>
</evidence>
<reference evidence="4 5" key="1">
    <citation type="submission" date="2019-07" db="EMBL/GenBank/DDBJ databases">
        <title>Whole genome shotgun sequence of Sporosarcina luteola NBRC 105378.</title>
        <authorList>
            <person name="Hosoyama A."/>
            <person name="Uohara A."/>
            <person name="Ohji S."/>
            <person name="Ichikawa N."/>
        </authorList>
    </citation>
    <scope>NUCLEOTIDE SEQUENCE [LARGE SCALE GENOMIC DNA]</scope>
    <source>
        <strain evidence="4 5">NBRC 105378</strain>
    </source>
</reference>
<organism evidence="4 5">
    <name type="scientific">Sporosarcina luteola</name>
    <dbReference type="NCBI Taxonomy" id="582850"/>
    <lineage>
        <taxon>Bacteria</taxon>
        <taxon>Bacillati</taxon>
        <taxon>Bacillota</taxon>
        <taxon>Bacilli</taxon>
        <taxon>Bacillales</taxon>
        <taxon>Caryophanaceae</taxon>
        <taxon>Sporosarcina</taxon>
    </lineage>
</organism>
<dbReference type="PROSITE" id="PS50977">
    <property type="entry name" value="HTH_TETR_2"/>
    <property type="match status" value="1"/>
</dbReference>
<name>A0A511Z6M3_9BACL</name>
<protein>
    <submittedName>
        <fullName evidence="4">TetR family transcriptional regulator</fullName>
    </submittedName>
</protein>
<evidence type="ECO:0000313" key="4">
    <source>
        <dbReference type="EMBL" id="GEN83070.1"/>
    </source>
</evidence>
<dbReference type="RefSeq" id="WP_147056655.1">
    <property type="nucleotide sequence ID" value="NZ_BJYL01000017.1"/>
</dbReference>
<keyword evidence="1 2" id="KW-0238">DNA-binding</keyword>
<dbReference type="InterPro" id="IPR009057">
    <property type="entry name" value="Homeodomain-like_sf"/>
</dbReference>
<evidence type="ECO:0000256" key="1">
    <source>
        <dbReference type="ARBA" id="ARBA00023125"/>
    </source>
</evidence>
<dbReference type="InterPro" id="IPR001647">
    <property type="entry name" value="HTH_TetR"/>
</dbReference>
<dbReference type="InterPro" id="IPR050624">
    <property type="entry name" value="HTH-type_Tx_Regulator"/>
</dbReference>
<keyword evidence="5" id="KW-1185">Reference proteome</keyword>
<dbReference type="AlphaFoldDB" id="A0A511Z6M3"/>
<feature type="DNA-binding region" description="H-T-H motif" evidence="2">
    <location>
        <begin position="25"/>
        <end position="44"/>
    </location>
</feature>
<dbReference type="PROSITE" id="PS01081">
    <property type="entry name" value="HTH_TETR_1"/>
    <property type="match status" value="1"/>
</dbReference>
<sequence length="294" mass="33930">MNERKRQVMLAAQRLIIEKGFASTSVQDILEEAKISKGTFYNYFTSKNECLIAILDHAAEESIIRRRDLLVGRDHSDKDLLAKQILIRMHVNRELNLIPVYEAIFHSNDEELRNFVKLRHVEELNWMSGRLIDVYGKKAEPHAVDCSVMILGMIQQLSHFWTVGSPEILNIEKLVHFAIRRVDAIMFDLIENGDILLGKLMLKSMATTNSTIEDYEKKIHQQLQLIKGKLENGIGHQYIDFLLNELQTGNPQLSIMEVVTWSLRDVGKDTKQASRINEAALLIWDYIDMIKTDK</sequence>
<dbReference type="PANTHER" id="PTHR43479">
    <property type="entry name" value="ACREF/ENVCD OPERON REPRESSOR-RELATED"/>
    <property type="match status" value="1"/>
</dbReference>
<comment type="caution">
    <text evidence="4">The sequence shown here is derived from an EMBL/GenBank/DDBJ whole genome shotgun (WGS) entry which is preliminary data.</text>
</comment>
<dbReference type="OrthoDB" id="9812993at2"/>
<dbReference type="EMBL" id="BJYL01000017">
    <property type="protein sequence ID" value="GEN83070.1"/>
    <property type="molecule type" value="Genomic_DNA"/>
</dbReference>
<dbReference type="Proteomes" id="UP000321901">
    <property type="component" value="Unassembled WGS sequence"/>
</dbReference>
<dbReference type="GO" id="GO:0003677">
    <property type="term" value="F:DNA binding"/>
    <property type="evidence" value="ECO:0007669"/>
    <property type="project" value="UniProtKB-UniRule"/>
</dbReference>
<dbReference type="PRINTS" id="PR00455">
    <property type="entry name" value="HTHTETR"/>
</dbReference>
<feature type="domain" description="HTH tetR-type" evidence="3">
    <location>
        <begin position="2"/>
        <end position="62"/>
    </location>
</feature>
<dbReference type="PANTHER" id="PTHR43479:SF22">
    <property type="entry name" value="TRANSCRIPTIONAL REGULATOR, TETR FAMILY"/>
    <property type="match status" value="1"/>
</dbReference>
<gene>
    <name evidence="4" type="ORF">SLU01_13820</name>
</gene>
<accession>A0A511Z6M3</accession>
<dbReference type="SUPFAM" id="SSF46689">
    <property type="entry name" value="Homeodomain-like"/>
    <property type="match status" value="1"/>
</dbReference>
<evidence type="ECO:0000256" key="2">
    <source>
        <dbReference type="PROSITE-ProRule" id="PRU00335"/>
    </source>
</evidence>